<dbReference type="PANTHER" id="PTHR43304">
    <property type="entry name" value="PHYTOCHROME-LIKE PROTEIN CPH1"/>
    <property type="match status" value="1"/>
</dbReference>
<dbReference type="InterPro" id="IPR036890">
    <property type="entry name" value="HATPase_C_sf"/>
</dbReference>
<dbReference type="InterPro" id="IPR003594">
    <property type="entry name" value="HATPase_dom"/>
</dbReference>
<gene>
    <name evidence="7" type="ORF">CWC05_21865</name>
</gene>
<evidence type="ECO:0000259" key="6">
    <source>
        <dbReference type="Pfam" id="PF02518"/>
    </source>
</evidence>
<name>A0A5S3YKY8_9GAMM</name>
<reference evidence="7 8" key="1">
    <citation type="submission" date="2017-12" db="EMBL/GenBank/DDBJ databases">
        <authorList>
            <person name="Paulsen S."/>
            <person name="Gram L.K."/>
        </authorList>
    </citation>
    <scope>NUCLEOTIDE SEQUENCE [LARGE SCALE GENOMIC DNA]</scope>
    <source>
        <strain evidence="7 8">S2897</strain>
    </source>
</reference>
<accession>A0A5S3YKY8</accession>
<comment type="caution">
    <text evidence="7">The sequence shown here is derived from an EMBL/GenBank/DDBJ whole genome shotgun (WGS) entry which is preliminary data.</text>
</comment>
<evidence type="ECO:0000256" key="3">
    <source>
        <dbReference type="ARBA" id="ARBA00022553"/>
    </source>
</evidence>
<dbReference type="EMBL" id="PNCG01000641">
    <property type="protein sequence ID" value="TMP75647.1"/>
    <property type="molecule type" value="Genomic_DNA"/>
</dbReference>
<organism evidence="7 8">
    <name type="scientific">Pseudoalteromonas ruthenica</name>
    <dbReference type="NCBI Taxonomy" id="151081"/>
    <lineage>
        <taxon>Bacteria</taxon>
        <taxon>Pseudomonadati</taxon>
        <taxon>Pseudomonadota</taxon>
        <taxon>Gammaproteobacteria</taxon>
        <taxon>Alteromonadales</taxon>
        <taxon>Pseudoalteromonadaceae</taxon>
        <taxon>Pseudoalteromonas</taxon>
    </lineage>
</organism>
<evidence type="ECO:0000256" key="1">
    <source>
        <dbReference type="ARBA" id="ARBA00000085"/>
    </source>
</evidence>
<dbReference type="PANTHER" id="PTHR43304:SF1">
    <property type="entry name" value="PAC DOMAIN-CONTAINING PROTEIN"/>
    <property type="match status" value="1"/>
</dbReference>
<dbReference type="SUPFAM" id="SSF55874">
    <property type="entry name" value="ATPase domain of HSP90 chaperone/DNA topoisomerase II/histidine kinase"/>
    <property type="match status" value="1"/>
</dbReference>
<keyword evidence="4" id="KW-0808">Transferase</keyword>
<evidence type="ECO:0000313" key="7">
    <source>
        <dbReference type="EMBL" id="TMP75647.1"/>
    </source>
</evidence>
<evidence type="ECO:0000256" key="4">
    <source>
        <dbReference type="ARBA" id="ARBA00022679"/>
    </source>
</evidence>
<reference evidence="8" key="2">
    <citation type="submission" date="2019-06" db="EMBL/GenBank/DDBJ databases">
        <title>Co-occurence of chitin degradation, pigmentation and bioactivity in marine Pseudoalteromonas.</title>
        <authorList>
            <person name="Sonnenschein E.C."/>
            <person name="Bech P.K."/>
        </authorList>
    </citation>
    <scope>NUCLEOTIDE SEQUENCE [LARGE SCALE GENOMIC DNA]</scope>
    <source>
        <strain evidence="8">S2897</strain>
    </source>
</reference>
<dbReference type="Proteomes" id="UP000305874">
    <property type="component" value="Unassembled WGS sequence"/>
</dbReference>
<evidence type="ECO:0000256" key="5">
    <source>
        <dbReference type="ARBA" id="ARBA00022777"/>
    </source>
</evidence>
<keyword evidence="5 7" id="KW-0418">Kinase</keyword>
<keyword evidence="3" id="KW-0597">Phosphoprotein</keyword>
<feature type="domain" description="Histidine kinase/HSP90-like ATPase" evidence="6">
    <location>
        <begin position="21"/>
        <end position="77"/>
    </location>
</feature>
<dbReference type="Gene3D" id="3.30.565.10">
    <property type="entry name" value="Histidine kinase-like ATPase, C-terminal domain"/>
    <property type="match status" value="1"/>
</dbReference>
<dbReference type="AlphaFoldDB" id="A0A5S3YKY8"/>
<sequence length="86" mass="9989">TSTTIHTNFVATEIRYPKVYLESILLNIISNAIKYRSPKRDPVIYIETKYDHEDVVMTIRDNGLGIDLNKHGSKVFGFNKTFHRHP</sequence>
<evidence type="ECO:0000256" key="2">
    <source>
        <dbReference type="ARBA" id="ARBA00012438"/>
    </source>
</evidence>
<dbReference type="EC" id="2.7.13.3" evidence="2"/>
<evidence type="ECO:0000313" key="8">
    <source>
        <dbReference type="Proteomes" id="UP000305874"/>
    </source>
</evidence>
<dbReference type="InterPro" id="IPR052162">
    <property type="entry name" value="Sensor_kinase/Photoreceptor"/>
</dbReference>
<feature type="non-terminal residue" evidence="7">
    <location>
        <position position="86"/>
    </location>
</feature>
<proteinExistence type="predicted"/>
<dbReference type="GO" id="GO:0004673">
    <property type="term" value="F:protein histidine kinase activity"/>
    <property type="evidence" value="ECO:0007669"/>
    <property type="project" value="UniProtKB-EC"/>
</dbReference>
<protein>
    <recommendedName>
        <fullName evidence="2">histidine kinase</fullName>
        <ecNumber evidence="2">2.7.13.3</ecNumber>
    </recommendedName>
</protein>
<feature type="non-terminal residue" evidence="7">
    <location>
        <position position="1"/>
    </location>
</feature>
<comment type="catalytic activity">
    <reaction evidence="1">
        <text>ATP + protein L-histidine = ADP + protein N-phospho-L-histidine.</text>
        <dbReference type="EC" id="2.7.13.3"/>
    </reaction>
</comment>
<dbReference type="Pfam" id="PF02518">
    <property type="entry name" value="HATPase_c"/>
    <property type="match status" value="1"/>
</dbReference>